<proteinExistence type="predicted"/>
<accession>A0ABQ8FQE4</accession>
<comment type="caution">
    <text evidence="1">The sequence shown here is derived from an EMBL/GenBank/DDBJ whole genome shotgun (WGS) entry which is preliminary data.</text>
</comment>
<evidence type="ECO:0000313" key="1">
    <source>
        <dbReference type="EMBL" id="KAH7012324.1"/>
    </source>
</evidence>
<dbReference type="Proteomes" id="UP000774617">
    <property type="component" value="Unassembled WGS sequence"/>
</dbReference>
<evidence type="ECO:0000313" key="2">
    <source>
        <dbReference type="Proteomes" id="UP000774617"/>
    </source>
</evidence>
<dbReference type="EMBL" id="JAGTJR010000093">
    <property type="protein sequence ID" value="KAH7012324.1"/>
    <property type="molecule type" value="Genomic_DNA"/>
</dbReference>
<name>A0ABQ8FQE4_9PEZI</name>
<gene>
    <name evidence="1" type="ORF">B0J12DRAFT_461083</name>
</gene>
<reference evidence="1 2" key="1">
    <citation type="journal article" date="2021" name="Nat. Commun.">
        <title>Genetic determinants of endophytism in the Arabidopsis root mycobiome.</title>
        <authorList>
            <person name="Mesny F."/>
            <person name="Miyauchi S."/>
            <person name="Thiergart T."/>
            <person name="Pickel B."/>
            <person name="Atanasova L."/>
            <person name="Karlsson M."/>
            <person name="Huettel B."/>
            <person name="Barry K.W."/>
            <person name="Haridas S."/>
            <person name="Chen C."/>
            <person name="Bauer D."/>
            <person name="Andreopoulos W."/>
            <person name="Pangilinan J."/>
            <person name="LaButti K."/>
            <person name="Riley R."/>
            <person name="Lipzen A."/>
            <person name="Clum A."/>
            <person name="Drula E."/>
            <person name="Henrissat B."/>
            <person name="Kohler A."/>
            <person name="Grigoriev I.V."/>
            <person name="Martin F.M."/>
            <person name="Hacquard S."/>
        </authorList>
    </citation>
    <scope>NUCLEOTIDE SEQUENCE [LARGE SCALE GENOMIC DNA]</scope>
    <source>
        <strain evidence="1 2">MPI-SDFR-AT-0080</strain>
    </source>
</reference>
<organism evidence="1 2">
    <name type="scientific">Macrophomina phaseolina</name>
    <dbReference type="NCBI Taxonomy" id="35725"/>
    <lineage>
        <taxon>Eukaryota</taxon>
        <taxon>Fungi</taxon>
        <taxon>Dikarya</taxon>
        <taxon>Ascomycota</taxon>
        <taxon>Pezizomycotina</taxon>
        <taxon>Dothideomycetes</taxon>
        <taxon>Dothideomycetes incertae sedis</taxon>
        <taxon>Botryosphaeriales</taxon>
        <taxon>Botryosphaeriaceae</taxon>
        <taxon>Macrophomina</taxon>
    </lineage>
</organism>
<protein>
    <submittedName>
        <fullName evidence="1">Uncharacterized protein</fullName>
    </submittedName>
</protein>
<sequence length="266" mass="29559">MTPSTYNEEAQLAAVEPLGDRKTHIEAYEEASAFDGVSLPLESGTPPAENPVMTPLLASLGTLPLHAEPFPSDRYDTSRITHPQPVKALTGEETLRNICAGIVSGRPLPTPPQSQARTETQQAPLTPFDQLSDVVCAIEVQALPSRGFEYRKKVLLCQKLDQVGYCALVDRGVGVHSVWFRGRMLPGYFLGWVLEDRAGLYEDVLVVRASSWSAWLPRHNYDADFAFYQRYIQVMADGDTAGIFEEGRTRYDGQDQESHVTDIEED</sequence>
<keyword evidence="2" id="KW-1185">Reference proteome</keyword>